<dbReference type="InterPro" id="IPR005240">
    <property type="entry name" value="DUF389"/>
</dbReference>
<feature type="transmembrane region" description="Helical" evidence="1">
    <location>
        <begin position="213"/>
        <end position="236"/>
    </location>
</feature>
<feature type="transmembrane region" description="Helical" evidence="1">
    <location>
        <begin position="181"/>
        <end position="201"/>
    </location>
</feature>
<dbReference type="Pfam" id="PF04087">
    <property type="entry name" value="DUF389"/>
    <property type="match status" value="1"/>
</dbReference>
<dbReference type="PANTHER" id="PTHR20992">
    <property type="entry name" value="AT15442P-RELATED"/>
    <property type="match status" value="1"/>
</dbReference>
<evidence type="ECO:0000313" key="3">
    <source>
        <dbReference type="Proteomes" id="UP000437131"/>
    </source>
</evidence>
<dbReference type="EMBL" id="WMIA01000016">
    <property type="protein sequence ID" value="MTF39758.1"/>
    <property type="molecule type" value="Genomic_DNA"/>
</dbReference>
<name>A0A844GXR5_9CHRO</name>
<comment type="caution">
    <text evidence="2">The sequence shown here is derived from an EMBL/GenBank/DDBJ whole genome shotgun (WGS) entry which is preliminary data.</text>
</comment>
<dbReference type="AlphaFoldDB" id="A0A844GXR5"/>
<accession>A0A844GXR5</accession>
<keyword evidence="1" id="KW-0472">Membrane</keyword>
<evidence type="ECO:0000313" key="2">
    <source>
        <dbReference type="EMBL" id="MTF39758.1"/>
    </source>
</evidence>
<sequence length="384" mass="42863">MNKINFVRFQQIYSQWCNKKKIKAIFRWLRMLTYRLMPPSHPEEIKTLHLQLSQDSAWSKDFILCTVSSCLIATFGLIANSSAVIIGAMIVAPLMLPLRGLAFSACEGELLLFRRAFLSIVGATLVSLFLSSFIAQLVGLQEVSSEISARTQPNLIDLGIAISAGAISGFGKVRKGISDTLAGTAIAVALMPPLCVVGISLTMDNYSYALGAFLLYATNLLGITLACMVVFIISGYTKPSQALGWTSLLTLLLIIPLSASFYRLIQQQRIEREIRAKLVNETITVGTEVEDTQIQVIWTTQTPTIYVTLETDKEITPNQVHLVQDFLNQRLQREFELVFYVVPLHRITTEIPTDTPQPSDITKPSKDNIRWQIDKNNYLKPYSP</sequence>
<dbReference type="RefSeq" id="WP_155084214.1">
    <property type="nucleotide sequence ID" value="NZ_WMIA01000016.1"/>
</dbReference>
<feature type="transmembrane region" description="Helical" evidence="1">
    <location>
        <begin position="85"/>
        <end position="104"/>
    </location>
</feature>
<proteinExistence type="predicted"/>
<evidence type="ECO:0000256" key="1">
    <source>
        <dbReference type="SAM" id="Phobius"/>
    </source>
</evidence>
<reference evidence="2 3" key="1">
    <citation type="submission" date="2019-11" db="EMBL/GenBank/DDBJ databases">
        <title>Isolation of a new High Light Tolerant Cyanobacteria.</title>
        <authorList>
            <person name="Dobson Z."/>
            <person name="Vaughn N."/>
            <person name="Vaughn M."/>
            <person name="Fromme P."/>
            <person name="Mazor Y."/>
        </authorList>
    </citation>
    <scope>NUCLEOTIDE SEQUENCE [LARGE SCALE GENOMIC DNA]</scope>
    <source>
        <strain evidence="2 3">0216</strain>
    </source>
</reference>
<keyword evidence="1" id="KW-1133">Transmembrane helix</keyword>
<protein>
    <submittedName>
        <fullName evidence="2">DUF389 domain-containing protein</fullName>
    </submittedName>
</protein>
<feature type="transmembrane region" description="Helical" evidence="1">
    <location>
        <begin position="116"/>
        <end position="138"/>
    </location>
</feature>
<dbReference type="PANTHER" id="PTHR20992:SF9">
    <property type="entry name" value="AT15442P-RELATED"/>
    <property type="match status" value="1"/>
</dbReference>
<dbReference type="Proteomes" id="UP000437131">
    <property type="component" value="Unassembled WGS sequence"/>
</dbReference>
<gene>
    <name evidence="2" type="ORF">GGC33_12595</name>
</gene>
<feature type="transmembrane region" description="Helical" evidence="1">
    <location>
        <begin position="242"/>
        <end position="265"/>
    </location>
</feature>
<keyword evidence="1" id="KW-0812">Transmembrane</keyword>
<feature type="transmembrane region" description="Helical" evidence="1">
    <location>
        <begin position="62"/>
        <end position="79"/>
    </location>
</feature>
<organism evidence="2 3">
    <name type="scientific">Cyanobacterium aponinum 0216</name>
    <dbReference type="NCBI Taxonomy" id="2676140"/>
    <lineage>
        <taxon>Bacteria</taxon>
        <taxon>Bacillati</taxon>
        <taxon>Cyanobacteriota</taxon>
        <taxon>Cyanophyceae</taxon>
        <taxon>Oscillatoriophycideae</taxon>
        <taxon>Chroococcales</taxon>
        <taxon>Geminocystaceae</taxon>
        <taxon>Cyanobacterium</taxon>
    </lineage>
</organism>